<reference evidence="9" key="2">
    <citation type="submission" date="2020-09" db="EMBL/GenBank/DDBJ databases">
        <authorList>
            <person name="Sun Q."/>
            <person name="Ohkuma M."/>
        </authorList>
    </citation>
    <scope>NUCLEOTIDE SEQUENCE</scope>
    <source>
        <strain evidence="9">JCM 18487</strain>
    </source>
</reference>
<dbReference type="SUPFAM" id="SSF53720">
    <property type="entry name" value="ALDH-like"/>
    <property type="match status" value="1"/>
</dbReference>
<dbReference type="InterPro" id="IPR016163">
    <property type="entry name" value="Ald_DH_C"/>
</dbReference>
<gene>
    <name evidence="9" type="ORF">GCM10010885_10890</name>
</gene>
<accession>A0A917K751</accession>
<reference evidence="9" key="1">
    <citation type="journal article" date="2014" name="Int. J. Syst. Evol. Microbiol.">
        <title>Complete genome sequence of Corynebacterium casei LMG S-19264T (=DSM 44701T), isolated from a smear-ripened cheese.</title>
        <authorList>
            <consortium name="US DOE Joint Genome Institute (JGI-PGF)"/>
            <person name="Walter F."/>
            <person name="Albersmeier A."/>
            <person name="Kalinowski J."/>
            <person name="Ruckert C."/>
        </authorList>
    </citation>
    <scope>NUCLEOTIDE SEQUENCE</scope>
    <source>
        <strain evidence="9">JCM 18487</strain>
    </source>
</reference>
<dbReference type="Gene3D" id="3.40.309.10">
    <property type="entry name" value="Aldehyde Dehydrogenase, Chain A, domain 2"/>
    <property type="match status" value="1"/>
</dbReference>
<keyword evidence="6" id="KW-0560">Oxidoreductase</keyword>
<evidence type="ECO:0000256" key="6">
    <source>
        <dbReference type="ARBA" id="ARBA00023002"/>
    </source>
</evidence>
<comment type="function">
    <text evidence="1">LuxC is the fatty acid reductase enzyme responsible for synthesis of the aldehyde substrate for the luminescent reaction catalyzed by luciferase.</text>
</comment>
<dbReference type="InterPro" id="IPR016162">
    <property type="entry name" value="Ald_DH_N"/>
</dbReference>
<dbReference type="EMBL" id="BMOY01000013">
    <property type="protein sequence ID" value="GGJ03471.1"/>
    <property type="molecule type" value="Genomic_DNA"/>
</dbReference>
<comment type="catalytic activity">
    <reaction evidence="8">
        <text>a long-chain fatty aldehyde + NADP(+) + CoA = a long-chain fatty acyl-CoA + NADPH + H(+)</text>
        <dbReference type="Rhea" id="RHEA:15437"/>
        <dbReference type="ChEBI" id="CHEBI:15378"/>
        <dbReference type="ChEBI" id="CHEBI:17176"/>
        <dbReference type="ChEBI" id="CHEBI:57287"/>
        <dbReference type="ChEBI" id="CHEBI:57783"/>
        <dbReference type="ChEBI" id="CHEBI:58349"/>
        <dbReference type="ChEBI" id="CHEBI:83139"/>
        <dbReference type="EC" id="1.2.1.50"/>
    </reaction>
</comment>
<sequence>MFVAEGRAGWLAAEGVIRLPLWVVPPGVDLTPGRTVAVSLPGSGAGGDAPVRVELVYPEVTPAAMAGLAAAVRKACAASLARLKTAEVVDWIDAAVARWLDPDYLPRQWAERLLPLLTGYDAETVRLELKRLLRTFRRKELWRFLDADFANPDVLDAFRPGPAGGWVRALGPRLLVHYLSGNVPGLSVWSLVMGLLVKAGTIAKPASGEPLMAVLFARTLADIRPDLAGALAVVPWRGGDEAVEAPLLAQADAVVAYGSDQAVAAIARRVPPHARFLRYGHRISFAVIGREALAPDRYADTCHRLADDICVYDQQSCMSPQVVFVERGGAVAPAAFAALLAAEMERYQVRRPRGPVAAEEALAIQSFRGAFAFSGAEGTRVFASTDDTAWTVVYHEEPGFAPTPLNRSVHVHACDDVVTAVEAAAPYRPYLQSVGVAIHPARLFPLAERLAELGVSRIAAVGEMTRAMAGWHHDGRPNLADLVRFVDIEPSAERWAERLDADVEWDGA</sequence>
<evidence type="ECO:0000256" key="7">
    <source>
        <dbReference type="ARBA" id="ARBA00023223"/>
    </source>
</evidence>
<comment type="caution">
    <text evidence="9">The sequence shown here is derived from an EMBL/GenBank/DDBJ whole genome shotgun (WGS) entry which is preliminary data.</text>
</comment>
<dbReference type="GO" id="GO:0003995">
    <property type="term" value="F:acyl-CoA dehydrogenase activity"/>
    <property type="evidence" value="ECO:0007669"/>
    <property type="project" value="InterPro"/>
</dbReference>
<dbReference type="Pfam" id="PF05893">
    <property type="entry name" value="LuxC"/>
    <property type="match status" value="1"/>
</dbReference>
<protein>
    <recommendedName>
        <fullName evidence="4">long-chain-fatty-acyl-CoA reductase</fullName>
        <ecNumber evidence="4">1.2.1.50</ecNumber>
    </recommendedName>
</protein>
<dbReference type="AlphaFoldDB" id="A0A917K751"/>
<evidence type="ECO:0000256" key="5">
    <source>
        <dbReference type="ARBA" id="ARBA00022857"/>
    </source>
</evidence>
<evidence type="ECO:0000256" key="4">
    <source>
        <dbReference type="ARBA" id="ARBA00013020"/>
    </source>
</evidence>
<dbReference type="InterPro" id="IPR016161">
    <property type="entry name" value="Ald_DH/histidinol_DH"/>
</dbReference>
<comment type="pathway">
    <text evidence="2">Lipid metabolism; fatty acid reduction for biolumincescence.</text>
</comment>
<evidence type="ECO:0000256" key="8">
    <source>
        <dbReference type="ARBA" id="ARBA00049412"/>
    </source>
</evidence>
<evidence type="ECO:0000313" key="10">
    <source>
        <dbReference type="Proteomes" id="UP000637695"/>
    </source>
</evidence>
<keyword evidence="7" id="KW-0455">Luminescence</keyword>
<evidence type="ECO:0000256" key="2">
    <source>
        <dbReference type="ARBA" id="ARBA00004908"/>
    </source>
</evidence>
<dbReference type="RefSeq" id="WP_188881642.1">
    <property type="nucleotide sequence ID" value="NZ_BMOY01000013.1"/>
</dbReference>
<organism evidence="9 10">
    <name type="scientific">Alicyclobacillus cellulosilyticus</name>
    <dbReference type="NCBI Taxonomy" id="1003997"/>
    <lineage>
        <taxon>Bacteria</taxon>
        <taxon>Bacillati</taxon>
        <taxon>Bacillota</taxon>
        <taxon>Bacilli</taxon>
        <taxon>Bacillales</taxon>
        <taxon>Alicyclobacillaceae</taxon>
        <taxon>Alicyclobacillus</taxon>
    </lineage>
</organism>
<dbReference type="GO" id="GO:0050062">
    <property type="term" value="F:long-chain-fatty-acyl-CoA reductase activity"/>
    <property type="evidence" value="ECO:0007669"/>
    <property type="project" value="UniProtKB-EC"/>
</dbReference>
<name>A0A917K751_9BACL</name>
<dbReference type="Proteomes" id="UP000637695">
    <property type="component" value="Unassembled WGS sequence"/>
</dbReference>
<dbReference type="GO" id="GO:0008218">
    <property type="term" value="P:bioluminescence"/>
    <property type="evidence" value="ECO:0007669"/>
    <property type="project" value="UniProtKB-KW"/>
</dbReference>
<comment type="similarity">
    <text evidence="3">Belongs to the LuxC family.</text>
</comment>
<evidence type="ECO:0000256" key="1">
    <source>
        <dbReference type="ARBA" id="ARBA00003277"/>
    </source>
</evidence>
<keyword evidence="10" id="KW-1185">Reference proteome</keyword>
<dbReference type="Gene3D" id="3.40.605.10">
    <property type="entry name" value="Aldehyde Dehydrogenase, Chain A, domain 1"/>
    <property type="match status" value="1"/>
</dbReference>
<dbReference type="CDD" id="cd07080">
    <property type="entry name" value="ALDH_Acyl-CoA-Red_LuxC"/>
    <property type="match status" value="1"/>
</dbReference>
<keyword evidence="5" id="KW-0521">NADP</keyword>
<dbReference type="EC" id="1.2.1.50" evidence="4"/>
<proteinExistence type="inferred from homology"/>
<dbReference type="PIRSF" id="PIRSF009414">
    <property type="entry name" value="LuxC"/>
    <property type="match status" value="1"/>
</dbReference>
<evidence type="ECO:0000313" key="9">
    <source>
        <dbReference type="EMBL" id="GGJ03471.1"/>
    </source>
</evidence>
<dbReference type="InterPro" id="IPR008670">
    <property type="entry name" value="CoA_reduct_LuxC"/>
</dbReference>
<evidence type="ECO:0000256" key="3">
    <source>
        <dbReference type="ARBA" id="ARBA00010915"/>
    </source>
</evidence>